<protein>
    <submittedName>
        <fullName evidence="1">Uncharacterized protein</fullName>
    </submittedName>
</protein>
<evidence type="ECO:0000313" key="2">
    <source>
        <dbReference type="Proteomes" id="UP001420932"/>
    </source>
</evidence>
<sequence length="289" mass="32760">MVRNGGLHHGESSNLHTDSSFKDDYMTYGGAVQFWLMAKQAKRKITLASRVHGSAFSHRMGCSIGAMTIKLLLEKEPEDDSCFDEENEVEDEEHPVNFDKPPKFDFDNQDFIEDTVVFRYEGLFVKIIPWSTSSPQRETVANDAFVKKCSSEINARNEFAKTFGRWVKVVQPVDLQLGDNELAILSGTVGLQSFLNHLRWKKGYYEDDYAPSVFIVFASAIHVLELIGFQRCMHSCLEYLEVVPWVGDEEEEKVLSSVLRLKQNNVGVTPLLKRVSSDVSGPLIDELPM</sequence>
<keyword evidence="2" id="KW-1185">Reference proteome</keyword>
<gene>
    <name evidence="1" type="ORF">Syun_030622</name>
</gene>
<accession>A0AAP0DUH9</accession>
<comment type="caution">
    <text evidence="1">The sequence shown here is derived from an EMBL/GenBank/DDBJ whole genome shotgun (WGS) entry which is preliminary data.</text>
</comment>
<organism evidence="1 2">
    <name type="scientific">Stephania yunnanensis</name>
    <dbReference type="NCBI Taxonomy" id="152371"/>
    <lineage>
        <taxon>Eukaryota</taxon>
        <taxon>Viridiplantae</taxon>
        <taxon>Streptophyta</taxon>
        <taxon>Embryophyta</taxon>
        <taxon>Tracheophyta</taxon>
        <taxon>Spermatophyta</taxon>
        <taxon>Magnoliopsida</taxon>
        <taxon>Ranunculales</taxon>
        <taxon>Menispermaceae</taxon>
        <taxon>Menispermoideae</taxon>
        <taxon>Cissampelideae</taxon>
        <taxon>Stephania</taxon>
    </lineage>
</organism>
<dbReference type="EMBL" id="JBBNAF010000056">
    <property type="protein sequence ID" value="KAK9081259.1"/>
    <property type="molecule type" value="Genomic_DNA"/>
</dbReference>
<dbReference type="Proteomes" id="UP001420932">
    <property type="component" value="Unassembled WGS sequence"/>
</dbReference>
<evidence type="ECO:0000313" key="1">
    <source>
        <dbReference type="EMBL" id="KAK9081259.1"/>
    </source>
</evidence>
<reference evidence="1 2" key="1">
    <citation type="submission" date="2024-01" db="EMBL/GenBank/DDBJ databases">
        <title>Genome assemblies of Stephania.</title>
        <authorList>
            <person name="Yang L."/>
        </authorList>
    </citation>
    <scope>NUCLEOTIDE SEQUENCE [LARGE SCALE GENOMIC DNA]</scope>
    <source>
        <strain evidence="1">YNDBR</strain>
        <tissue evidence="1">Leaf</tissue>
    </source>
</reference>
<dbReference type="AlphaFoldDB" id="A0AAP0DUH9"/>
<dbReference type="PANTHER" id="PTHR31060:SF5">
    <property type="entry name" value="PRLI-INTERACTING FACTOR G, PUTATIVE, EXPRESSED-RELATED"/>
    <property type="match status" value="1"/>
</dbReference>
<dbReference type="InterPro" id="IPR038920">
    <property type="entry name" value="At3g05675-like"/>
</dbReference>
<proteinExistence type="predicted"/>
<name>A0AAP0DUH9_9MAGN</name>
<dbReference type="PANTHER" id="PTHR31060">
    <property type="entry name" value="OSJNBA0011J08.25 PROTEIN-RELATED"/>
    <property type="match status" value="1"/>
</dbReference>